<evidence type="ECO:0000313" key="1">
    <source>
        <dbReference type="EMBL" id="AVR55466.1"/>
    </source>
</evidence>
<dbReference type="Proteomes" id="UP000244603">
    <property type="component" value="Segment"/>
</dbReference>
<keyword evidence="2" id="KW-1185">Reference proteome</keyword>
<proteinExistence type="predicted"/>
<name>A0A2R3ZXI6_9CAUD</name>
<accession>A0A2R3ZXI6</accession>
<organism evidence="1 2">
    <name type="scientific">Staphylococcus phage phiSA_BS2</name>
    <dbReference type="NCBI Taxonomy" id="2126724"/>
    <lineage>
        <taxon>Viruses</taxon>
        <taxon>Duplodnaviria</taxon>
        <taxon>Heunggongvirae</taxon>
        <taxon>Uroviricota</taxon>
        <taxon>Caudoviricetes</taxon>
        <taxon>Herelleviridae</taxon>
        <taxon>Twortvirinae</taxon>
        <taxon>Baoshanvirus</taxon>
        <taxon>Baoshanvirus BS2</taxon>
    </lineage>
</organism>
<sequence length="108" mass="12682">MKDQLASYFLAKKGKYLVLENGERVKLTQVEVVRGGIDLLFLYNNEYTIIHYYTGRKDQIRMNIPKGLHYTNVVVFESLDGIGILLDRILCNWVEQERETIKGLNWEE</sequence>
<protein>
    <submittedName>
        <fullName evidence="1">Uncharacterized protein</fullName>
    </submittedName>
</protein>
<gene>
    <name evidence="1" type="ORF">phiSABS2_21</name>
</gene>
<evidence type="ECO:0000313" key="2">
    <source>
        <dbReference type="Proteomes" id="UP000244603"/>
    </source>
</evidence>
<dbReference type="EMBL" id="MH028956">
    <property type="protein sequence ID" value="AVR55466.1"/>
    <property type="molecule type" value="Genomic_DNA"/>
</dbReference>
<reference evidence="1 2" key="1">
    <citation type="submission" date="2018-03" db="EMBL/GenBank/DDBJ databases">
        <title>Isolation,the biological characteristics and genomics of two new strains of lysate Staphylococcus aureus phage.</title>
        <authorList>
            <person name="Jin X."/>
            <person name="Zhang C."/>
            <person name="Wang X."/>
            <person name="Zhong J."/>
        </authorList>
    </citation>
    <scope>NUCLEOTIDE SEQUENCE [LARGE SCALE GENOMIC DNA]</scope>
</reference>